<dbReference type="InterPro" id="IPR029021">
    <property type="entry name" value="Prot-tyrosine_phosphatase-like"/>
</dbReference>
<gene>
    <name evidence="2" type="ORF">C1SCF055_LOCUS37739</name>
</gene>
<evidence type="ECO:0000313" key="2">
    <source>
        <dbReference type="EMBL" id="CAI4012705.1"/>
    </source>
</evidence>
<dbReference type="EMBL" id="CAMXCT030005557">
    <property type="protein sequence ID" value="CAL4800017.1"/>
    <property type="molecule type" value="Genomic_DNA"/>
</dbReference>
<reference evidence="3" key="2">
    <citation type="submission" date="2024-04" db="EMBL/GenBank/DDBJ databases">
        <authorList>
            <person name="Chen Y."/>
            <person name="Shah S."/>
            <person name="Dougan E. K."/>
            <person name="Thang M."/>
            <person name="Chan C."/>
        </authorList>
    </citation>
    <scope>NUCLEOTIDE SEQUENCE [LARGE SCALE GENOMIC DNA]</scope>
</reference>
<dbReference type="OrthoDB" id="10252009at2759"/>
<accession>A0A9P1DN80</accession>
<dbReference type="AlphaFoldDB" id="A0A9P1DN80"/>
<organism evidence="2">
    <name type="scientific">Cladocopium goreaui</name>
    <dbReference type="NCBI Taxonomy" id="2562237"/>
    <lineage>
        <taxon>Eukaryota</taxon>
        <taxon>Sar</taxon>
        <taxon>Alveolata</taxon>
        <taxon>Dinophyceae</taxon>
        <taxon>Suessiales</taxon>
        <taxon>Symbiodiniaceae</taxon>
        <taxon>Cladocopium</taxon>
    </lineage>
</organism>
<evidence type="ECO:0000313" key="3">
    <source>
        <dbReference type="EMBL" id="CAL1166080.1"/>
    </source>
</evidence>
<keyword evidence="5" id="KW-1185">Reference proteome</keyword>
<name>A0A9P1DN80_9DINO</name>
<sequence>MMKKYSWGLRKTMEFLSSRRPDLDLKPAFLQQLLGFERRLMAQSKQSFSSDWNDNCSMNRWECEELLLRNTYINSQMGPLAEIQLEAPGSMKAQRLEWMDGGLDDRFRLEKPPGADRLNLQACKRDQQGSRDAAAGSTFVKRVHPVP</sequence>
<dbReference type="Proteomes" id="UP001152797">
    <property type="component" value="Unassembled WGS sequence"/>
</dbReference>
<dbReference type="PANTHER" id="PTHR46653:SF1">
    <property type="entry name" value="SPECIFICITY PROTEIN PHOSPHATASE, PUTATIVE-RELATED"/>
    <property type="match status" value="1"/>
</dbReference>
<protein>
    <submittedName>
        <fullName evidence="4">Dual specificity protein phosphatase 1B</fullName>
    </submittedName>
</protein>
<comment type="caution">
    <text evidence="2">The sequence shown here is derived from an EMBL/GenBank/DDBJ whole genome shotgun (WGS) entry which is preliminary data.</text>
</comment>
<reference evidence="2" key="1">
    <citation type="submission" date="2022-10" db="EMBL/GenBank/DDBJ databases">
        <authorList>
            <person name="Chen Y."/>
            <person name="Dougan E. K."/>
            <person name="Chan C."/>
            <person name="Rhodes N."/>
            <person name="Thang M."/>
        </authorList>
    </citation>
    <scope>NUCLEOTIDE SEQUENCE</scope>
</reference>
<dbReference type="PANTHER" id="PTHR46653">
    <property type="entry name" value="SPECIFICITY PROTEIN PHOSPHATASE, PUTATIVE-RELATED"/>
    <property type="match status" value="1"/>
</dbReference>
<proteinExistence type="predicted"/>
<dbReference type="Gene3D" id="3.90.190.10">
    <property type="entry name" value="Protein tyrosine phosphatase superfamily"/>
    <property type="match status" value="1"/>
</dbReference>
<dbReference type="EMBL" id="CAMXCT010005557">
    <property type="protein sequence ID" value="CAI4012705.1"/>
    <property type="molecule type" value="Genomic_DNA"/>
</dbReference>
<evidence type="ECO:0000313" key="5">
    <source>
        <dbReference type="Proteomes" id="UP001152797"/>
    </source>
</evidence>
<feature type="region of interest" description="Disordered" evidence="1">
    <location>
        <begin position="124"/>
        <end position="147"/>
    </location>
</feature>
<dbReference type="EMBL" id="CAMXCT020005557">
    <property type="protein sequence ID" value="CAL1166080.1"/>
    <property type="molecule type" value="Genomic_DNA"/>
</dbReference>
<evidence type="ECO:0000313" key="4">
    <source>
        <dbReference type="EMBL" id="CAL4800017.1"/>
    </source>
</evidence>
<evidence type="ECO:0000256" key="1">
    <source>
        <dbReference type="SAM" id="MobiDB-lite"/>
    </source>
</evidence>